<evidence type="ECO:0000313" key="2">
    <source>
        <dbReference type="Proteomes" id="UP000823775"/>
    </source>
</evidence>
<feature type="non-terminal residue" evidence="1">
    <location>
        <position position="1"/>
    </location>
</feature>
<comment type="caution">
    <text evidence="1">The sequence shown here is derived from an EMBL/GenBank/DDBJ whole genome shotgun (WGS) entry which is preliminary data.</text>
</comment>
<organism evidence="1 2">
    <name type="scientific">Datura stramonium</name>
    <name type="common">Jimsonweed</name>
    <name type="synonym">Common thornapple</name>
    <dbReference type="NCBI Taxonomy" id="4076"/>
    <lineage>
        <taxon>Eukaryota</taxon>
        <taxon>Viridiplantae</taxon>
        <taxon>Streptophyta</taxon>
        <taxon>Embryophyta</taxon>
        <taxon>Tracheophyta</taxon>
        <taxon>Spermatophyta</taxon>
        <taxon>Magnoliopsida</taxon>
        <taxon>eudicotyledons</taxon>
        <taxon>Gunneridae</taxon>
        <taxon>Pentapetalae</taxon>
        <taxon>asterids</taxon>
        <taxon>lamiids</taxon>
        <taxon>Solanales</taxon>
        <taxon>Solanaceae</taxon>
        <taxon>Solanoideae</taxon>
        <taxon>Datureae</taxon>
        <taxon>Datura</taxon>
    </lineage>
</organism>
<keyword evidence="2" id="KW-1185">Reference proteome</keyword>
<reference evidence="1 2" key="1">
    <citation type="journal article" date="2021" name="BMC Genomics">
        <title>Datura genome reveals duplications of psychoactive alkaloid biosynthetic genes and high mutation rate following tissue culture.</title>
        <authorList>
            <person name="Rajewski A."/>
            <person name="Carter-House D."/>
            <person name="Stajich J."/>
            <person name="Litt A."/>
        </authorList>
    </citation>
    <scope>NUCLEOTIDE SEQUENCE [LARGE SCALE GENOMIC DNA]</scope>
    <source>
        <strain evidence="1">AR-01</strain>
    </source>
</reference>
<sequence>YNEFFKLDLAKFSTLALDPSIEDGLVRRINDSLAEEKTFEIDGGSIKTDVQTSG</sequence>
<name>A0ABS8UMX6_DATST</name>
<evidence type="ECO:0000313" key="1">
    <source>
        <dbReference type="EMBL" id="MCD9560203.1"/>
    </source>
</evidence>
<gene>
    <name evidence="1" type="ORF">HAX54_018701</name>
</gene>
<proteinExistence type="predicted"/>
<dbReference type="Proteomes" id="UP000823775">
    <property type="component" value="Unassembled WGS sequence"/>
</dbReference>
<dbReference type="EMBL" id="JACEIK010002282">
    <property type="protein sequence ID" value="MCD9560203.1"/>
    <property type="molecule type" value="Genomic_DNA"/>
</dbReference>
<protein>
    <submittedName>
        <fullName evidence="1">Uncharacterized protein</fullName>
    </submittedName>
</protein>
<accession>A0ABS8UMX6</accession>